<evidence type="ECO:0000313" key="15">
    <source>
        <dbReference type="Proteomes" id="UP000054869"/>
    </source>
</evidence>
<dbReference type="SUPFAM" id="SSF51366">
    <property type="entry name" value="Ribulose-phoshate binding barrel"/>
    <property type="match status" value="1"/>
</dbReference>
<evidence type="ECO:0000256" key="13">
    <source>
        <dbReference type="RuleBase" id="RU003657"/>
    </source>
</evidence>
<comment type="catalytic activity">
    <reaction evidence="12">
        <text>5-[(5-phospho-1-deoxy-D-ribulos-1-ylimino)methylamino]-1-(5-phospho-beta-D-ribosyl)imidazole-4-carboxamide + L-glutamine = D-erythro-1-(imidazol-4-yl)glycerol 3-phosphate + 5-amino-1-(5-phospho-beta-D-ribosyl)imidazole-4-carboxamide + L-glutamate + H(+)</text>
        <dbReference type="Rhea" id="RHEA:24793"/>
        <dbReference type="ChEBI" id="CHEBI:15378"/>
        <dbReference type="ChEBI" id="CHEBI:29985"/>
        <dbReference type="ChEBI" id="CHEBI:58278"/>
        <dbReference type="ChEBI" id="CHEBI:58359"/>
        <dbReference type="ChEBI" id="CHEBI:58475"/>
        <dbReference type="ChEBI" id="CHEBI:58525"/>
        <dbReference type="EC" id="4.3.2.10"/>
    </reaction>
</comment>
<comment type="pathway">
    <text evidence="2">Amino-acid biosynthesis; L-histidine biosynthesis; L-histidine from 5-phospho-alpha-D-ribose 1-diphosphate: step 5/9.</text>
</comment>
<dbReference type="STRING" id="45067.Llan_2182"/>
<dbReference type="InterPro" id="IPR011060">
    <property type="entry name" value="RibuloseP-bd_barrel"/>
</dbReference>
<reference evidence="14 15" key="1">
    <citation type="submission" date="2015-11" db="EMBL/GenBank/DDBJ databases">
        <title>Genomic analysis of 38 Legionella species identifies large and diverse effector repertoires.</title>
        <authorList>
            <person name="Burstein D."/>
            <person name="Amaro F."/>
            <person name="Zusman T."/>
            <person name="Lifshitz Z."/>
            <person name="Cohen O."/>
            <person name="Gilbert J.A."/>
            <person name="Pupko T."/>
            <person name="Shuman H.A."/>
            <person name="Segal G."/>
        </authorList>
    </citation>
    <scope>NUCLEOTIDE SEQUENCE [LARGE SCALE GENOMIC DNA]</scope>
    <source>
        <strain evidence="14 15">ATCC 49751</strain>
    </source>
</reference>
<evidence type="ECO:0000256" key="10">
    <source>
        <dbReference type="ARBA" id="ARBA00025475"/>
    </source>
</evidence>
<evidence type="ECO:0000256" key="6">
    <source>
        <dbReference type="ARBA" id="ARBA00022490"/>
    </source>
</evidence>
<dbReference type="GO" id="GO:0000107">
    <property type="term" value="F:imidazoleglycerol-phosphate synthase activity"/>
    <property type="evidence" value="ECO:0007669"/>
    <property type="project" value="InterPro"/>
</dbReference>
<evidence type="ECO:0000256" key="3">
    <source>
        <dbReference type="ARBA" id="ARBA00009667"/>
    </source>
</evidence>
<dbReference type="GO" id="GO:0000105">
    <property type="term" value="P:L-histidine biosynthetic process"/>
    <property type="evidence" value="ECO:0007669"/>
    <property type="project" value="UniProtKB-UniPathway"/>
</dbReference>
<dbReference type="InterPro" id="IPR013785">
    <property type="entry name" value="Aldolase_TIM"/>
</dbReference>
<keyword evidence="6" id="KW-0963">Cytoplasm</keyword>
<dbReference type="AlphaFoldDB" id="A0A0W0VGV8"/>
<gene>
    <name evidence="14" type="primary">hisF</name>
    <name evidence="14" type="ORF">Llan_2182</name>
</gene>
<comment type="function">
    <text evidence="10">IGPS catalyzes the conversion of PRFAR and glutamine to IGP, AICAR and glutamate. The HisF subunit catalyzes the cyclization activity that produces IGP and AICAR from PRFAR using the ammonia provided by the HisH subunit.</text>
</comment>
<dbReference type="Proteomes" id="UP000054869">
    <property type="component" value="Unassembled WGS sequence"/>
</dbReference>
<dbReference type="eggNOG" id="COG0107">
    <property type="taxonomic scope" value="Bacteria"/>
</dbReference>
<dbReference type="InterPro" id="IPR006062">
    <property type="entry name" value="His_biosynth"/>
</dbReference>
<dbReference type="PATRIC" id="fig|45067.4.peg.2291"/>
<dbReference type="InterPro" id="IPR004651">
    <property type="entry name" value="HisF"/>
</dbReference>
<dbReference type="InterPro" id="IPR050064">
    <property type="entry name" value="IGPS_HisA/HisF"/>
</dbReference>
<dbReference type="PANTHER" id="PTHR21235">
    <property type="entry name" value="IMIDAZOLE GLYCEROL PHOSPHATE SYNTHASE SUBUNIT HISF/H IGP SYNTHASE SUBUNIT HISF/H"/>
    <property type="match status" value="1"/>
</dbReference>
<keyword evidence="8 13" id="KW-0368">Histidine biosynthesis</keyword>
<dbReference type="FunFam" id="3.20.20.70:FF:000006">
    <property type="entry name" value="Imidazole glycerol phosphate synthase subunit HisF"/>
    <property type="match status" value="1"/>
</dbReference>
<evidence type="ECO:0000256" key="11">
    <source>
        <dbReference type="ARBA" id="ARBA00030264"/>
    </source>
</evidence>
<comment type="similarity">
    <text evidence="3 13">Belongs to the HisA/HisF family.</text>
</comment>
<dbReference type="Gene3D" id="3.20.20.70">
    <property type="entry name" value="Aldolase class I"/>
    <property type="match status" value="1"/>
</dbReference>
<dbReference type="Pfam" id="PF00977">
    <property type="entry name" value="His_biosynth"/>
    <property type="match status" value="1"/>
</dbReference>
<sequence>MKLTLTWQTIYQDLRIMLAKRIIPCLDVQNNQVVKGVKFRNHRVVGEILPLATSYSQQGADELVFYDITASADGRAVCPRWINQVASTISIPFTVAGGIRNLDTARKILNAGADKLSINSPALENPNLIDQLSRIFGSQCIVIGVDSQWIDDDFYVYQYTGDEKRSKNSRRKTLDWVKEVQNRGAGEIVLNCMHVDGMRKGYDLEQLLLIRSITHVPLIASGGAGQLDDFVQVFKQTKVDGALAASVFHDKILSIKDVKRTLANNDIEVRL</sequence>
<keyword evidence="15" id="KW-1185">Reference proteome</keyword>
<evidence type="ECO:0000256" key="8">
    <source>
        <dbReference type="ARBA" id="ARBA00023102"/>
    </source>
</evidence>
<dbReference type="UniPathway" id="UPA00031">
    <property type="reaction ID" value="UER00010"/>
</dbReference>
<evidence type="ECO:0000256" key="12">
    <source>
        <dbReference type="ARBA" id="ARBA00047838"/>
    </source>
</evidence>
<evidence type="ECO:0000256" key="9">
    <source>
        <dbReference type="ARBA" id="ARBA00023239"/>
    </source>
</evidence>
<dbReference type="NCBIfam" id="TIGR00735">
    <property type="entry name" value="hisF"/>
    <property type="match status" value="1"/>
</dbReference>
<proteinExistence type="inferred from homology"/>
<dbReference type="CDD" id="cd04731">
    <property type="entry name" value="HisF"/>
    <property type="match status" value="1"/>
</dbReference>
<dbReference type="EMBL" id="LNYI01000053">
    <property type="protein sequence ID" value="KTD19330.1"/>
    <property type="molecule type" value="Genomic_DNA"/>
</dbReference>
<comment type="subunit">
    <text evidence="4">Heterodimer of HisH and HisF.</text>
</comment>
<organism evidence="14 15">
    <name type="scientific">Legionella lansingensis</name>
    <dbReference type="NCBI Taxonomy" id="45067"/>
    <lineage>
        <taxon>Bacteria</taxon>
        <taxon>Pseudomonadati</taxon>
        <taxon>Pseudomonadota</taxon>
        <taxon>Gammaproteobacteria</taxon>
        <taxon>Legionellales</taxon>
        <taxon>Legionellaceae</taxon>
        <taxon>Legionella</taxon>
    </lineage>
</organism>
<dbReference type="PANTHER" id="PTHR21235:SF2">
    <property type="entry name" value="IMIDAZOLE GLYCEROL PHOSPHATE SYNTHASE HISHF"/>
    <property type="match status" value="1"/>
</dbReference>
<evidence type="ECO:0000313" key="14">
    <source>
        <dbReference type="EMBL" id="KTD19330.1"/>
    </source>
</evidence>
<keyword evidence="7 13" id="KW-0028">Amino-acid biosynthesis</keyword>
<dbReference type="EC" id="4.3.2.10" evidence="5"/>
<evidence type="ECO:0000256" key="2">
    <source>
        <dbReference type="ARBA" id="ARBA00005091"/>
    </source>
</evidence>
<comment type="subcellular location">
    <subcellularLocation>
        <location evidence="1">Cytoplasm</location>
    </subcellularLocation>
</comment>
<evidence type="ECO:0000256" key="1">
    <source>
        <dbReference type="ARBA" id="ARBA00004496"/>
    </source>
</evidence>
<dbReference type="GO" id="GO:0016829">
    <property type="term" value="F:lyase activity"/>
    <property type="evidence" value="ECO:0007669"/>
    <property type="project" value="UniProtKB-KW"/>
</dbReference>
<protein>
    <recommendedName>
        <fullName evidence="5">imidazole glycerol-phosphate synthase</fullName>
        <ecNumber evidence="5">4.3.2.10</ecNumber>
    </recommendedName>
    <alternativeName>
        <fullName evidence="11">IGP synthase cyclase subunit</fullName>
    </alternativeName>
</protein>
<name>A0A0W0VGV8_9GAMM</name>
<evidence type="ECO:0000256" key="5">
    <source>
        <dbReference type="ARBA" id="ARBA00012809"/>
    </source>
</evidence>
<comment type="caution">
    <text evidence="14">The sequence shown here is derived from an EMBL/GenBank/DDBJ whole genome shotgun (WGS) entry which is preliminary data.</text>
</comment>
<evidence type="ECO:0000256" key="7">
    <source>
        <dbReference type="ARBA" id="ARBA00022605"/>
    </source>
</evidence>
<accession>A0A0W0VGV8</accession>
<evidence type="ECO:0000256" key="4">
    <source>
        <dbReference type="ARBA" id="ARBA00011152"/>
    </source>
</evidence>
<keyword evidence="9" id="KW-0456">Lyase</keyword>
<dbReference type="GO" id="GO:0005737">
    <property type="term" value="C:cytoplasm"/>
    <property type="evidence" value="ECO:0007669"/>
    <property type="project" value="UniProtKB-SubCell"/>
</dbReference>